<sequence length="347" mass="38235">MSDPDNHRCRSGENCVNADTKETDADGRTIRRGALVVDGPLCGGCNYRLQRAVGYMAKDWLRLRAHLGQTASADLNDRVGGTREPAIPLNTQVEALMSRLVELAERATAMVGKPTDRSRGRSDQRDAQAIDQAVQNLLPRIDKLLAAPATDTLVWSRIPTGDDEWNPTGQLGQPRVVAKVSGLDVAADIVKASRRVGQLLGKDRLRHHYAMPCPAMDKRGRYCGAMTVGRDDGQARVNCSTCGASWTEAEYDFLSGLVLDEIQLREENDMLRYLLAEAYWRLDSLQIRSDALTAEWDNLVQTIQDNPAQAVEIVNVIRQALSGVLTDGAEPHQRPEDRVTAAPKAKR</sequence>
<dbReference type="Proteomes" id="UP000201826">
    <property type="component" value="Segment"/>
</dbReference>
<organism evidence="2 3">
    <name type="scientific">Mycobacterium phage Bipper</name>
    <dbReference type="NCBI Taxonomy" id="1805457"/>
    <lineage>
        <taxon>Viruses</taxon>
        <taxon>Duplodnaviria</taxon>
        <taxon>Heunggongvirae</taxon>
        <taxon>Uroviricota</taxon>
        <taxon>Caudoviricetes</taxon>
        <taxon>Bippervirus</taxon>
        <taxon>Bippervirus bipper</taxon>
    </lineage>
</organism>
<feature type="region of interest" description="Disordered" evidence="1">
    <location>
        <begin position="327"/>
        <end position="347"/>
    </location>
</feature>
<feature type="compositionally biased region" description="Basic and acidic residues" evidence="1">
    <location>
        <begin position="329"/>
        <end position="339"/>
    </location>
</feature>
<feature type="region of interest" description="Disordered" evidence="1">
    <location>
        <begin position="1"/>
        <end position="20"/>
    </location>
</feature>
<dbReference type="KEGG" id="vg:29125817"/>
<evidence type="ECO:0000313" key="3">
    <source>
        <dbReference type="Proteomes" id="UP000201826"/>
    </source>
</evidence>
<keyword evidence="3" id="KW-1185">Reference proteome</keyword>
<gene>
    <name evidence="2" type="primary">96</name>
    <name evidence="2" type="ORF">SEA_BIPPER_96</name>
</gene>
<dbReference type="EMBL" id="KU728633">
    <property type="protein sequence ID" value="AMQ67031.1"/>
    <property type="molecule type" value="Genomic_DNA"/>
</dbReference>
<dbReference type="OrthoDB" id="36270at10239"/>
<protein>
    <submittedName>
        <fullName evidence="2">Uncharacterized protein</fullName>
    </submittedName>
</protein>
<evidence type="ECO:0000313" key="2">
    <source>
        <dbReference type="EMBL" id="AMQ67031.1"/>
    </source>
</evidence>
<proteinExistence type="predicted"/>
<feature type="compositionally biased region" description="Basic and acidic residues" evidence="1">
    <location>
        <begin position="1"/>
        <end position="11"/>
    </location>
</feature>
<name>A0A142F2M4_9CAUD</name>
<evidence type="ECO:0000256" key="1">
    <source>
        <dbReference type="SAM" id="MobiDB-lite"/>
    </source>
</evidence>
<reference evidence="3" key="1">
    <citation type="submission" date="2016-02" db="EMBL/GenBank/DDBJ databases">
        <authorList>
            <person name="Isern S."/>
            <person name="Barcellona C.M."/>
            <person name="Dozier K.D."/>
            <person name="Faust J.M."/>
            <person name="Fedrick A.J."/>
            <person name="Gagliardi L.E."/>
            <person name="Gatt S.M."/>
            <person name="Gleason P.S."/>
            <person name="Gomez E.A."/>
            <person name="Hoffman A.M."/>
            <person name="Jenkins M."/>
            <person name="Jones M.J."/>
            <person name="Lang J.F."/>
            <person name="Lequay S.M."/>
            <person name="Mars P.J."/>
            <person name="Mtchedlidze N."/>
            <person name="Osking Z.B."/>
            <person name="Paul L.M."/>
            <person name="Pica A.N."/>
            <person name="Robison M.D."/>
            <person name="Rodriguez D."/>
            <person name="Rosales K.A."/>
            <person name="Saravis L.E."/>
            <person name="Sisson B.M."/>
            <person name="Tan A.L."/>
            <person name="Voltaire R."/>
            <person name="Michael S.F."/>
            <person name="Warner M.H."/>
            <person name="Bradley K.W."/>
            <person name="Asai D.J."/>
            <person name="Bowman C.A."/>
            <person name="Russell D.A."/>
            <person name="Pope W.H."/>
            <person name="Jacobs-Sera D."/>
            <person name="Hendrix R.W."/>
            <person name="Hatfull G.F."/>
        </authorList>
    </citation>
    <scope>NUCLEOTIDE SEQUENCE [LARGE SCALE GENOMIC DNA]</scope>
</reference>
<accession>A0A142F2M4</accession>
<dbReference type="GeneID" id="29125817"/>
<dbReference type="RefSeq" id="YP_009303243.1">
    <property type="nucleotide sequence ID" value="NC_031253.1"/>
</dbReference>